<name>A0A366JDU6_9GAMM</name>
<organism evidence="1 2">
    <name type="scientific">Marinomonas rhizomae</name>
    <dbReference type="NCBI Taxonomy" id="491948"/>
    <lineage>
        <taxon>Bacteria</taxon>
        <taxon>Pseudomonadati</taxon>
        <taxon>Pseudomonadota</taxon>
        <taxon>Gammaproteobacteria</taxon>
        <taxon>Oceanospirillales</taxon>
        <taxon>Oceanospirillaceae</taxon>
        <taxon>Marinomonas</taxon>
    </lineage>
</organism>
<dbReference type="PIRSF" id="PIRSF034934">
    <property type="entry name" value="AbiF_AbiD"/>
    <property type="match status" value="1"/>
</dbReference>
<dbReference type="Proteomes" id="UP000252792">
    <property type="component" value="Unassembled WGS sequence"/>
</dbReference>
<accession>A0A366JDU6</accession>
<dbReference type="RefSeq" id="WP_206610542.1">
    <property type="nucleotide sequence ID" value="NZ_QNSE01000002.1"/>
</dbReference>
<keyword evidence="2" id="KW-1185">Reference proteome</keyword>
<evidence type="ECO:0000313" key="1">
    <source>
        <dbReference type="EMBL" id="RBP85161.1"/>
    </source>
</evidence>
<dbReference type="EMBL" id="QNSE01000002">
    <property type="protein sequence ID" value="RBP85161.1"/>
    <property type="molecule type" value="Genomic_DNA"/>
</dbReference>
<protein>
    <submittedName>
        <fullName evidence="1">Abortive infection bacteriophage resistance protein</fullName>
    </submittedName>
</protein>
<reference evidence="1 2" key="1">
    <citation type="submission" date="2018-06" db="EMBL/GenBank/DDBJ databases">
        <title>Genomic Encyclopedia of Type Strains, Phase III (KMG-III): the genomes of soil and plant-associated and newly described type strains.</title>
        <authorList>
            <person name="Whitman W."/>
        </authorList>
    </citation>
    <scope>NUCLEOTIDE SEQUENCE [LARGE SCALE GENOMIC DNA]</scope>
    <source>
        <strain evidence="1 2">CECT 7377</strain>
    </source>
</reference>
<sequence length="307" mass="35933">MTTQNKIPFTKPPKTFAEQVQILQSHGLDIPDQSKAEFYLSQLNYYRLSAYCLPFETNHTTHQVAPGTTFDDVLNLYIFDRELRLLLLDAIERVEVSLRTQMAYHLSYRHNTAHPHLDPSIFQNAGRHQDGLNKLKKDVRQSDEDFIRHLTTKYQETLPPIWAVVELMTMGQLSKWFSNINQRQDRKAICQVYNLNETVMTSFCEHLSLVRNKAAHHARLWNRVFPKQMKLPTAGPSDLINSILRLPHNDRSLKKLYNTLTITLYLMDIIAPDHQWKMRLKDLINTHAIDATKMGFPADWETRPLWI</sequence>
<evidence type="ECO:0000313" key="2">
    <source>
        <dbReference type="Proteomes" id="UP000252792"/>
    </source>
</evidence>
<dbReference type="Pfam" id="PF07751">
    <property type="entry name" value="Abi_2"/>
    <property type="match status" value="1"/>
</dbReference>
<gene>
    <name evidence="1" type="ORF">DFP80_102158</name>
</gene>
<dbReference type="AlphaFoldDB" id="A0A366JDU6"/>
<dbReference type="InterPro" id="IPR017034">
    <property type="entry name" value="Abi_system_AbiD/AbiF"/>
</dbReference>
<dbReference type="InterPro" id="IPR011664">
    <property type="entry name" value="Abi_system_AbiD/AbiF-like"/>
</dbReference>
<comment type="caution">
    <text evidence="1">The sequence shown here is derived from an EMBL/GenBank/DDBJ whole genome shotgun (WGS) entry which is preliminary data.</text>
</comment>
<proteinExistence type="predicted"/>